<evidence type="ECO:0000313" key="2">
    <source>
        <dbReference type="Proteomes" id="UP001432322"/>
    </source>
</evidence>
<dbReference type="AlphaFoldDB" id="A0AAV5W4P7"/>
<reference evidence="1" key="1">
    <citation type="submission" date="2023-10" db="EMBL/GenBank/DDBJ databases">
        <title>Genome assembly of Pristionchus species.</title>
        <authorList>
            <person name="Yoshida K."/>
            <person name="Sommer R.J."/>
        </authorList>
    </citation>
    <scope>NUCLEOTIDE SEQUENCE</scope>
    <source>
        <strain evidence="1">RS5133</strain>
    </source>
</reference>
<keyword evidence="2" id="KW-1185">Reference proteome</keyword>
<dbReference type="Proteomes" id="UP001432322">
    <property type="component" value="Unassembled WGS sequence"/>
</dbReference>
<organism evidence="1 2">
    <name type="scientific">Pristionchus fissidentatus</name>
    <dbReference type="NCBI Taxonomy" id="1538716"/>
    <lineage>
        <taxon>Eukaryota</taxon>
        <taxon>Metazoa</taxon>
        <taxon>Ecdysozoa</taxon>
        <taxon>Nematoda</taxon>
        <taxon>Chromadorea</taxon>
        <taxon>Rhabditida</taxon>
        <taxon>Rhabditina</taxon>
        <taxon>Diplogasteromorpha</taxon>
        <taxon>Diplogasteroidea</taxon>
        <taxon>Neodiplogasteridae</taxon>
        <taxon>Pristionchus</taxon>
    </lineage>
</organism>
<proteinExistence type="predicted"/>
<sequence>AISNLSTKWQTNTNFHSLLSSFHENFGSCRETSIRTTSRLSSYLFSSSSTISALHEASGLRPTVLLSSVDLGNLLRQTSRETVSTE</sequence>
<feature type="non-terminal residue" evidence="1">
    <location>
        <position position="1"/>
    </location>
</feature>
<gene>
    <name evidence="1" type="ORF">PFISCL1PPCAC_16720</name>
</gene>
<name>A0AAV5W4P7_9BILA</name>
<accession>A0AAV5W4P7</accession>
<evidence type="ECO:0000313" key="1">
    <source>
        <dbReference type="EMBL" id="GMT25423.1"/>
    </source>
</evidence>
<protein>
    <submittedName>
        <fullName evidence="1">Uncharacterized protein</fullName>
    </submittedName>
</protein>
<comment type="caution">
    <text evidence="1">The sequence shown here is derived from an EMBL/GenBank/DDBJ whole genome shotgun (WGS) entry which is preliminary data.</text>
</comment>
<dbReference type="EMBL" id="BTSY01000004">
    <property type="protein sequence ID" value="GMT25423.1"/>
    <property type="molecule type" value="Genomic_DNA"/>
</dbReference>